<protein>
    <submittedName>
        <fullName evidence="1">Uncharacterized protein</fullName>
    </submittedName>
</protein>
<organism evidence="1">
    <name type="scientific">marine metagenome</name>
    <dbReference type="NCBI Taxonomy" id="408172"/>
    <lineage>
        <taxon>unclassified sequences</taxon>
        <taxon>metagenomes</taxon>
        <taxon>ecological metagenomes</taxon>
    </lineage>
</organism>
<dbReference type="EMBL" id="UINC01205220">
    <property type="protein sequence ID" value="SVE26290.1"/>
    <property type="molecule type" value="Genomic_DNA"/>
</dbReference>
<proteinExistence type="predicted"/>
<reference evidence="1" key="1">
    <citation type="submission" date="2018-05" db="EMBL/GenBank/DDBJ databases">
        <authorList>
            <person name="Lanie J.A."/>
            <person name="Ng W.-L."/>
            <person name="Kazmierczak K.M."/>
            <person name="Andrzejewski T.M."/>
            <person name="Davidsen T.M."/>
            <person name="Wayne K.J."/>
            <person name="Tettelin H."/>
            <person name="Glass J.I."/>
            <person name="Rusch D."/>
            <person name="Podicherti R."/>
            <person name="Tsui H.-C.T."/>
            <person name="Winkler M.E."/>
        </authorList>
    </citation>
    <scope>NUCLEOTIDE SEQUENCE</scope>
</reference>
<sequence>MKENVLLMKGRSVGSNPAVRTIFRRLEKRLVSSPFMLMHKRAYSNDNRVFVLPALN</sequence>
<accession>A0A383C2P8</accession>
<dbReference type="AlphaFoldDB" id="A0A383C2P8"/>
<gene>
    <name evidence="1" type="ORF">METZ01_LOCUS479144</name>
</gene>
<evidence type="ECO:0000313" key="1">
    <source>
        <dbReference type="EMBL" id="SVE26290.1"/>
    </source>
</evidence>
<name>A0A383C2P8_9ZZZZ</name>